<evidence type="ECO:0000256" key="1">
    <source>
        <dbReference type="ARBA" id="ARBA00022574"/>
    </source>
</evidence>
<dbReference type="EMBL" id="SBJO01000323">
    <property type="protein sequence ID" value="KAF9761507.1"/>
    <property type="molecule type" value="Genomic_DNA"/>
</dbReference>
<protein>
    <submittedName>
        <fullName evidence="4">U3 small nucleolar RNA-associated protein 12</fullName>
    </submittedName>
</protein>
<dbReference type="PROSITE" id="PS50294">
    <property type="entry name" value="WD_REPEATS_REGION"/>
    <property type="match status" value="1"/>
</dbReference>
<keyword evidence="2" id="KW-0677">Repeat</keyword>
<accession>A0A9P6GWC7</accession>
<dbReference type="SMART" id="SM00320">
    <property type="entry name" value="WD40"/>
    <property type="match status" value="5"/>
</dbReference>
<dbReference type="GO" id="GO:0030490">
    <property type="term" value="P:maturation of SSU-rRNA"/>
    <property type="evidence" value="ECO:0007669"/>
    <property type="project" value="TreeGrafter"/>
</dbReference>
<sequence>MEKITLEQDFIPNFTYLSRGGEISNYKSKLIQKGDLSYVSVNNSINVWRTSTSELLKTYYNRKQKVSFFAIEEDLLIIGYKNGLIEVVNEAEGDNVKYRPHKKQINYLKKIDSLVLSVCAEGSIVLYDLVLETIKTRYKGNTYCIDSCACNGSIIVTGCSDSTLKIWDLDSEDIKDTIVFDRRMRDIFIIEKYILVFFMDGDTLIIDLESKETQQWIKFKKIRSIKLTNSTLSILTNKKLSQFETKVTSKLILVEIDNQKTENRYVDVDFYNESNIYIAMDNEFEIKSQANTHNISYHAQNIISVCSDPNNNICSFSLDKLVVWDVNGDALERIGCIEVVEGEAFACFKDYYVIGTKNALNFYNINTRDLVLSKEMNVRALDAGSNCLVVGSENTVIFFDEKLEIYEEFDAEDLVSYVKLSEDLNLLFVSKLNSKVHAYELPTLDQKLVLYGHSLPVKHIAISPDGKNIITTGADKVIKIWGIQFGECRKTIVNDTQNTEYINSDLFMVGTNTIRYYNKFDIIKEFKYKSNYVKLLGEYLFSIFENSISLFKMDKYELNVEDSSEDSDEELQKETQIVNTKKYDEFLSLVEDLEDGKFKTTTNCTIERFYNFIDRISFSEIDSYLILLSASNVDTILKTLRHYLDNNPILISRILITLVTQHKDITTQNSNFKFIVENLKIKIKEIREMIGMNLAAFSLANNDNFYGEDEL</sequence>
<dbReference type="PANTHER" id="PTHR19853">
    <property type="entry name" value="WD REPEAT CONTAINING PROTEIN 3 WDR3"/>
    <property type="match status" value="1"/>
</dbReference>
<dbReference type="InterPro" id="IPR001680">
    <property type="entry name" value="WD40_rpt"/>
</dbReference>
<dbReference type="OrthoDB" id="407922at2759"/>
<dbReference type="GO" id="GO:0030515">
    <property type="term" value="F:snoRNA binding"/>
    <property type="evidence" value="ECO:0007669"/>
    <property type="project" value="TreeGrafter"/>
</dbReference>
<name>A0A9P6GWC7_9MICR</name>
<dbReference type="PANTHER" id="PTHR19853:SF0">
    <property type="entry name" value="WD REPEAT-CONTAINING PROTEIN 3"/>
    <property type="match status" value="1"/>
</dbReference>
<comment type="caution">
    <text evidence="4">The sequence shown here is derived from an EMBL/GenBank/DDBJ whole genome shotgun (WGS) entry which is preliminary data.</text>
</comment>
<reference evidence="4 5" key="1">
    <citation type="journal article" date="2020" name="Genome Biol. Evol.">
        <title>Comparative genomics of strictly vertically transmitted, feminizing microsporidia endosymbionts of amphipod crustaceans.</title>
        <authorList>
            <person name="Cormier A."/>
            <person name="Chebbi M.A."/>
            <person name="Giraud I."/>
            <person name="Wattier R."/>
            <person name="Teixeira M."/>
            <person name="Gilbert C."/>
            <person name="Rigaud T."/>
            <person name="Cordaux R."/>
        </authorList>
    </citation>
    <scope>NUCLEOTIDE SEQUENCE [LARGE SCALE GENOMIC DNA]</scope>
    <source>
        <strain evidence="4 5">Ou3-Ou53</strain>
    </source>
</reference>
<dbReference type="InterPro" id="IPR015943">
    <property type="entry name" value="WD40/YVTN_repeat-like_dom_sf"/>
</dbReference>
<dbReference type="GO" id="GO:0032040">
    <property type="term" value="C:small-subunit processome"/>
    <property type="evidence" value="ECO:0007669"/>
    <property type="project" value="TreeGrafter"/>
</dbReference>
<dbReference type="SUPFAM" id="SSF50998">
    <property type="entry name" value="Quinoprotein alcohol dehydrogenase-like"/>
    <property type="match status" value="1"/>
</dbReference>
<feature type="repeat" description="WD" evidence="3">
    <location>
        <begin position="450"/>
        <end position="491"/>
    </location>
</feature>
<evidence type="ECO:0000256" key="2">
    <source>
        <dbReference type="ARBA" id="ARBA00022737"/>
    </source>
</evidence>
<dbReference type="Pfam" id="PF00400">
    <property type="entry name" value="WD40"/>
    <property type="match status" value="2"/>
</dbReference>
<evidence type="ECO:0000313" key="5">
    <source>
        <dbReference type="Proteomes" id="UP000740883"/>
    </source>
</evidence>
<keyword evidence="1 3" id="KW-0853">WD repeat</keyword>
<dbReference type="PROSITE" id="PS50082">
    <property type="entry name" value="WD_REPEATS_2"/>
    <property type="match status" value="2"/>
</dbReference>
<dbReference type="InterPro" id="IPR011047">
    <property type="entry name" value="Quinoprotein_ADH-like_sf"/>
</dbReference>
<dbReference type="AlphaFoldDB" id="A0A9P6GWC7"/>
<gene>
    <name evidence="4" type="primary">DIP2</name>
    <name evidence="4" type="ORF">NGRA_2604</name>
</gene>
<organism evidence="4 5">
    <name type="scientific">Nosema granulosis</name>
    <dbReference type="NCBI Taxonomy" id="83296"/>
    <lineage>
        <taxon>Eukaryota</taxon>
        <taxon>Fungi</taxon>
        <taxon>Fungi incertae sedis</taxon>
        <taxon>Microsporidia</taxon>
        <taxon>Nosematidae</taxon>
        <taxon>Nosema</taxon>
    </lineage>
</organism>
<dbReference type="PROSITE" id="PS00678">
    <property type="entry name" value="WD_REPEATS_1"/>
    <property type="match status" value="1"/>
</dbReference>
<dbReference type="Proteomes" id="UP000740883">
    <property type="component" value="Unassembled WGS sequence"/>
</dbReference>
<feature type="repeat" description="WD" evidence="3">
    <location>
        <begin position="151"/>
        <end position="177"/>
    </location>
</feature>
<keyword evidence="5" id="KW-1185">Reference proteome</keyword>
<dbReference type="InterPro" id="IPR051570">
    <property type="entry name" value="TBC1_cilium_biogenesis"/>
</dbReference>
<evidence type="ECO:0000313" key="4">
    <source>
        <dbReference type="EMBL" id="KAF9761507.1"/>
    </source>
</evidence>
<dbReference type="InterPro" id="IPR019775">
    <property type="entry name" value="WD40_repeat_CS"/>
</dbReference>
<dbReference type="GO" id="GO:0034388">
    <property type="term" value="C:Pwp2p-containing subcomplex of 90S preribosome"/>
    <property type="evidence" value="ECO:0007669"/>
    <property type="project" value="TreeGrafter"/>
</dbReference>
<proteinExistence type="predicted"/>
<evidence type="ECO:0000256" key="3">
    <source>
        <dbReference type="PROSITE-ProRule" id="PRU00221"/>
    </source>
</evidence>
<dbReference type="Gene3D" id="2.130.10.10">
    <property type="entry name" value="YVTN repeat-like/Quinoprotein amine dehydrogenase"/>
    <property type="match status" value="2"/>
</dbReference>